<dbReference type="EMBL" id="CP157484">
    <property type="protein sequence ID" value="XBO38539.1"/>
    <property type="molecule type" value="Genomic_DNA"/>
</dbReference>
<evidence type="ECO:0000313" key="2">
    <source>
        <dbReference type="EMBL" id="XBO38539.1"/>
    </source>
</evidence>
<dbReference type="Pfam" id="PF06823">
    <property type="entry name" value="DUF1236"/>
    <property type="match status" value="1"/>
</dbReference>
<protein>
    <submittedName>
        <fullName evidence="2">DUF1236 domain-containing protein</fullName>
    </submittedName>
</protein>
<gene>
    <name evidence="2" type="ORF">ABEG18_23025</name>
</gene>
<name>A0AAU7JEH2_9HYPH</name>
<sequence length="126" mass="13994">MTVRIAMRAALFGVAAAGLLAAPGVRAQTTTIIEEQTGSIDEPYEFAPEQETVIRRRIIEERLAPVEIQRGSVRVGSIVPDDVELQPMNGIGSQRLQRLGYFLSPDDKIVVVEPRSRQVVRIIDQR</sequence>
<organism evidence="2">
    <name type="scientific">Alsobacter sp. KACC 23698</name>
    <dbReference type="NCBI Taxonomy" id="3149229"/>
    <lineage>
        <taxon>Bacteria</taxon>
        <taxon>Pseudomonadati</taxon>
        <taxon>Pseudomonadota</taxon>
        <taxon>Alphaproteobacteria</taxon>
        <taxon>Hyphomicrobiales</taxon>
        <taxon>Alsobacteraceae</taxon>
        <taxon>Alsobacter</taxon>
    </lineage>
</organism>
<reference evidence="2" key="1">
    <citation type="submission" date="2024-05" db="EMBL/GenBank/DDBJ databases">
        <authorList>
            <person name="Kim S."/>
            <person name="Heo J."/>
            <person name="Choi H."/>
            <person name="Choi Y."/>
            <person name="Kwon S.-W."/>
            <person name="Kim Y."/>
        </authorList>
    </citation>
    <scope>NUCLEOTIDE SEQUENCE</scope>
    <source>
        <strain evidence="2">KACC 23698</strain>
    </source>
</reference>
<proteinExistence type="predicted"/>
<dbReference type="RefSeq" id="WP_406855377.1">
    <property type="nucleotide sequence ID" value="NZ_CP157484.1"/>
</dbReference>
<keyword evidence="1" id="KW-0732">Signal</keyword>
<feature type="signal peptide" evidence="1">
    <location>
        <begin position="1"/>
        <end position="27"/>
    </location>
</feature>
<evidence type="ECO:0000256" key="1">
    <source>
        <dbReference type="SAM" id="SignalP"/>
    </source>
</evidence>
<accession>A0AAU7JEH2</accession>
<dbReference type="InterPro" id="IPR009642">
    <property type="entry name" value="DUF1236"/>
</dbReference>
<feature type="chain" id="PRO_5044008886" evidence="1">
    <location>
        <begin position="28"/>
        <end position="126"/>
    </location>
</feature>
<dbReference type="AlphaFoldDB" id="A0AAU7JEH2"/>